<protein>
    <submittedName>
        <fullName evidence="2">Uncharacterized protein</fullName>
    </submittedName>
</protein>
<dbReference type="AlphaFoldDB" id="A0A2H9ULM7"/>
<comment type="caution">
    <text evidence="2">The sequence shown here is derived from an EMBL/GenBank/DDBJ whole genome shotgun (WGS) entry which is preliminary data.</text>
</comment>
<accession>A0A2H9ULM7</accession>
<keyword evidence="1" id="KW-1133">Transmembrane helix</keyword>
<feature type="transmembrane region" description="Helical" evidence="1">
    <location>
        <begin position="102"/>
        <end position="125"/>
    </location>
</feature>
<name>A0A2H9ULM7_9GAMM</name>
<proteinExistence type="predicted"/>
<evidence type="ECO:0000256" key="1">
    <source>
        <dbReference type="SAM" id="Phobius"/>
    </source>
</evidence>
<reference evidence="2 3" key="1">
    <citation type="submission" date="2017-11" db="EMBL/GenBank/DDBJ databases">
        <authorList>
            <person name="Han C.G."/>
        </authorList>
    </citation>
    <scope>NUCLEOTIDE SEQUENCE [LARGE SCALE GENOMIC DNA]</scope>
    <source>
        <strain evidence="2 3">ANC 5347</strain>
    </source>
</reference>
<dbReference type="RefSeq" id="WP_100357694.1">
    <property type="nucleotide sequence ID" value="NZ_PGOZ01000008.1"/>
</dbReference>
<dbReference type="Proteomes" id="UP000242351">
    <property type="component" value="Unassembled WGS sequence"/>
</dbReference>
<feature type="transmembrane region" description="Helical" evidence="1">
    <location>
        <begin position="70"/>
        <end position="96"/>
    </location>
</feature>
<reference evidence="2 3" key="2">
    <citation type="submission" date="2017-12" db="EMBL/GenBank/DDBJ databases">
        <title>Revising the taxonomy of the Acinetobacter lwoffii group: the description of Acinetobacter pseudolwoffii sp. nov. and emended description of Acinetobacter lwoffii.</title>
        <authorList>
            <person name="Nemec A."/>
        </authorList>
    </citation>
    <scope>NUCLEOTIDE SEQUENCE [LARGE SCALE GENOMIC DNA]</scope>
    <source>
        <strain evidence="2 3">ANC 5347</strain>
    </source>
</reference>
<keyword evidence="1" id="KW-0812">Transmembrane</keyword>
<keyword evidence="1" id="KW-0472">Membrane</keyword>
<gene>
    <name evidence="2" type="ORF">CU320_08045</name>
</gene>
<sequence length="193" mass="22516">MSEKYCVTCGEKALAHHHFCGACGHSFLDQASEKPQKARYPTFVSNQDDIATYEYHLTYLNKISSFQSKVFYFFFFGAFATMFVNLSSVFAGWLSISEIFESMWLFPFCIISCLIIKFTNFDYWLAKQIYGRAYRYKDNGLRLVYHELPSAKNHKDDPVCIFCGNKRFFRKGIYASDACTVNCTKCQHYLYTE</sequence>
<organism evidence="2 3">
    <name type="scientific">Acinetobacter pseudolwoffii</name>
    <dbReference type="NCBI Taxonomy" id="2053287"/>
    <lineage>
        <taxon>Bacteria</taxon>
        <taxon>Pseudomonadati</taxon>
        <taxon>Pseudomonadota</taxon>
        <taxon>Gammaproteobacteria</taxon>
        <taxon>Moraxellales</taxon>
        <taxon>Moraxellaceae</taxon>
        <taxon>Acinetobacter</taxon>
    </lineage>
</organism>
<dbReference type="EMBL" id="PGOZ01000008">
    <property type="protein sequence ID" value="PJI32594.1"/>
    <property type="molecule type" value="Genomic_DNA"/>
</dbReference>
<evidence type="ECO:0000313" key="3">
    <source>
        <dbReference type="Proteomes" id="UP000242351"/>
    </source>
</evidence>
<evidence type="ECO:0000313" key="2">
    <source>
        <dbReference type="EMBL" id="PJI32594.1"/>
    </source>
</evidence>